<dbReference type="AlphaFoldDB" id="A0A3N0E6U1"/>
<proteinExistence type="predicted"/>
<dbReference type="PANTHER" id="PTHR12526">
    <property type="entry name" value="GLYCOSYLTRANSFERASE"/>
    <property type="match status" value="1"/>
</dbReference>
<dbReference type="CDD" id="cd03801">
    <property type="entry name" value="GT4_PimA-like"/>
    <property type="match status" value="1"/>
</dbReference>
<keyword evidence="2" id="KW-0808">Transferase</keyword>
<dbReference type="GO" id="GO:0016757">
    <property type="term" value="F:glycosyltransferase activity"/>
    <property type="evidence" value="ECO:0007669"/>
    <property type="project" value="InterPro"/>
</dbReference>
<sequence>MRKLIVIQTVVPDYRKKFFSYLKERSGPNFSLYGGNNYFERSVVSDQTIEFYNHVNNFFLFKRKMLFQLGGFWKEILKHNIMVLEMNPRILSNWIILLLRKTFGRKTVLWGHAWPRDGNKSKRDLLRHILRSLGDEIIVYTQAQKKELELKMPEKTISCAPNSVCFSSEMQAFQAEMQHNNIIYVGRLTKGKKVFLLIRAFYEIMERLPRETSLLIVGEGEEREVIEKFIDSHGLGNRVKMFGHVGDYNALKKLYDSSLISVSPGYIGLSVTQSFGFGVPMVVSDDEPHSPEIECVVEGENSMYFRSDDINDLAEKLTLFFENRPYWVGKRNKIKNFCAERYSIEKMAKPFLSLIN</sequence>
<dbReference type="RefSeq" id="WP_123216829.1">
    <property type="nucleotide sequence ID" value="NZ_RJTM01000104.1"/>
</dbReference>
<comment type="caution">
    <text evidence="2">The sequence shown here is derived from an EMBL/GenBank/DDBJ whole genome shotgun (WGS) entry which is preliminary data.</text>
</comment>
<accession>A0A3N0E6U1</accession>
<name>A0A3N0E6U1_SINP1</name>
<feature type="domain" description="Glycosyl transferase family 1" evidence="1">
    <location>
        <begin position="171"/>
        <end position="335"/>
    </location>
</feature>
<dbReference type="Proteomes" id="UP000267469">
    <property type="component" value="Unassembled WGS sequence"/>
</dbReference>
<dbReference type="OrthoDB" id="9790710at2"/>
<reference evidence="2 3" key="1">
    <citation type="submission" date="2018-10" db="EMBL/GenBank/DDBJ databases">
        <title>Sinomicrobium pectinilyticum sp. nov., a pectinase-producing bacterium isolated from alkaline and saline soil, and emended description of the genus Sinomicrobium.</title>
        <authorList>
            <person name="Cheng B."/>
            <person name="Li C."/>
            <person name="Lai Q."/>
            <person name="Du M."/>
            <person name="Shao Z."/>
            <person name="Xu P."/>
            <person name="Yang C."/>
        </authorList>
    </citation>
    <scope>NUCLEOTIDE SEQUENCE [LARGE SCALE GENOMIC DNA]</scope>
    <source>
        <strain evidence="2 3">5DNS001</strain>
    </source>
</reference>
<evidence type="ECO:0000313" key="2">
    <source>
        <dbReference type="EMBL" id="RNL83545.1"/>
    </source>
</evidence>
<dbReference type="PANTHER" id="PTHR12526:SF630">
    <property type="entry name" value="GLYCOSYLTRANSFERASE"/>
    <property type="match status" value="1"/>
</dbReference>
<dbReference type="Gene3D" id="3.40.50.2000">
    <property type="entry name" value="Glycogen Phosphorylase B"/>
    <property type="match status" value="2"/>
</dbReference>
<keyword evidence="3" id="KW-1185">Reference proteome</keyword>
<protein>
    <submittedName>
        <fullName evidence="2">Glycosyltransferase</fullName>
    </submittedName>
</protein>
<dbReference type="EMBL" id="RJTM01000104">
    <property type="protein sequence ID" value="RNL83545.1"/>
    <property type="molecule type" value="Genomic_DNA"/>
</dbReference>
<gene>
    <name evidence="2" type="ORF">ED312_14965</name>
</gene>
<dbReference type="SUPFAM" id="SSF53756">
    <property type="entry name" value="UDP-Glycosyltransferase/glycogen phosphorylase"/>
    <property type="match status" value="1"/>
</dbReference>
<evidence type="ECO:0000313" key="3">
    <source>
        <dbReference type="Proteomes" id="UP000267469"/>
    </source>
</evidence>
<dbReference type="Pfam" id="PF00534">
    <property type="entry name" value="Glycos_transf_1"/>
    <property type="match status" value="1"/>
</dbReference>
<evidence type="ECO:0000259" key="1">
    <source>
        <dbReference type="Pfam" id="PF00534"/>
    </source>
</evidence>
<organism evidence="2 3">
    <name type="scientific">Sinomicrobium pectinilyticum</name>
    <dbReference type="NCBI Taxonomy" id="1084421"/>
    <lineage>
        <taxon>Bacteria</taxon>
        <taxon>Pseudomonadati</taxon>
        <taxon>Bacteroidota</taxon>
        <taxon>Flavobacteriia</taxon>
        <taxon>Flavobacteriales</taxon>
        <taxon>Flavobacteriaceae</taxon>
        <taxon>Sinomicrobium</taxon>
    </lineage>
</organism>
<dbReference type="InterPro" id="IPR001296">
    <property type="entry name" value="Glyco_trans_1"/>
</dbReference>